<name>A0A1C7LJU4_GRIFR</name>
<sequence length="66" mass="7386">MDYILEKEGTEPYFVPVIKSELDKYGLSHFSFDGLSKEDAKKKALESGVKIKDRLGGTESEAPTVY</sequence>
<reference evidence="1 2" key="1">
    <citation type="submission" date="2016-03" db="EMBL/GenBank/DDBJ databases">
        <title>Whole genome sequencing of Grifola frondosa 9006-11.</title>
        <authorList>
            <person name="Min B."/>
            <person name="Park H."/>
            <person name="Kim J.-G."/>
            <person name="Cho H."/>
            <person name="Oh Y.-L."/>
            <person name="Kong W.-S."/>
            <person name="Choi I.-G."/>
        </authorList>
    </citation>
    <scope>NUCLEOTIDE SEQUENCE [LARGE SCALE GENOMIC DNA]</scope>
    <source>
        <strain evidence="1 2">9006-11</strain>
    </source>
</reference>
<evidence type="ECO:0000313" key="2">
    <source>
        <dbReference type="Proteomes" id="UP000092993"/>
    </source>
</evidence>
<organism evidence="1 2">
    <name type="scientific">Grifola frondosa</name>
    <name type="common">Maitake</name>
    <name type="synonym">Polyporus frondosus</name>
    <dbReference type="NCBI Taxonomy" id="5627"/>
    <lineage>
        <taxon>Eukaryota</taxon>
        <taxon>Fungi</taxon>
        <taxon>Dikarya</taxon>
        <taxon>Basidiomycota</taxon>
        <taxon>Agaricomycotina</taxon>
        <taxon>Agaricomycetes</taxon>
        <taxon>Polyporales</taxon>
        <taxon>Grifolaceae</taxon>
        <taxon>Grifola</taxon>
    </lineage>
</organism>
<proteinExistence type="predicted"/>
<dbReference type="Proteomes" id="UP000092993">
    <property type="component" value="Unassembled WGS sequence"/>
</dbReference>
<accession>A0A1C7LJU4</accession>
<protein>
    <submittedName>
        <fullName evidence="1">Uncharacterized protein</fullName>
    </submittedName>
</protein>
<dbReference type="EMBL" id="LUGG01000065">
    <property type="protein sequence ID" value="OBZ64928.1"/>
    <property type="molecule type" value="Genomic_DNA"/>
</dbReference>
<keyword evidence="2" id="KW-1185">Reference proteome</keyword>
<dbReference type="AlphaFoldDB" id="A0A1C7LJU4"/>
<comment type="caution">
    <text evidence="1">The sequence shown here is derived from an EMBL/GenBank/DDBJ whole genome shotgun (WGS) entry which is preliminary data.</text>
</comment>
<gene>
    <name evidence="1" type="ORF">A0H81_14998</name>
</gene>
<evidence type="ECO:0000313" key="1">
    <source>
        <dbReference type="EMBL" id="OBZ64928.1"/>
    </source>
</evidence>